<keyword evidence="2 4" id="KW-0863">Zinc-finger</keyword>
<keyword evidence="1" id="KW-0479">Metal-binding</keyword>
<dbReference type="Proteomes" id="UP001353858">
    <property type="component" value="Unassembled WGS sequence"/>
</dbReference>
<gene>
    <name evidence="8" type="ORF">RN001_009614</name>
</gene>
<dbReference type="InterPro" id="IPR004244">
    <property type="entry name" value="Transposase_22"/>
</dbReference>
<dbReference type="SUPFAM" id="SSF57903">
    <property type="entry name" value="FYVE/PHD zinc finger"/>
    <property type="match status" value="1"/>
</dbReference>
<evidence type="ECO:0000256" key="2">
    <source>
        <dbReference type="ARBA" id="ARBA00022771"/>
    </source>
</evidence>
<dbReference type="InterPro" id="IPR013083">
    <property type="entry name" value="Znf_RING/FYVE/PHD"/>
</dbReference>
<feature type="domain" description="Phorbol-ester/DAG-type" evidence="7">
    <location>
        <begin position="1"/>
        <end position="48"/>
    </location>
</feature>
<dbReference type="Pfam" id="PF25298">
    <property type="entry name" value="Baculo_FP_2nd"/>
    <property type="match status" value="1"/>
</dbReference>
<dbReference type="Pfam" id="PF00628">
    <property type="entry name" value="PHD"/>
    <property type="match status" value="1"/>
</dbReference>
<evidence type="ECO:0000256" key="4">
    <source>
        <dbReference type="PROSITE-ProRule" id="PRU00146"/>
    </source>
</evidence>
<name>A0AAN7SMZ3_9COLE</name>
<dbReference type="InterPro" id="IPR001965">
    <property type="entry name" value="Znf_PHD"/>
</dbReference>
<dbReference type="PROSITE" id="PS50016">
    <property type="entry name" value="ZF_PHD_2"/>
    <property type="match status" value="1"/>
</dbReference>
<evidence type="ECO:0008006" key="10">
    <source>
        <dbReference type="Google" id="ProtNLM"/>
    </source>
</evidence>
<keyword evidence="5" id="KW-0175">Coiled coil</keyword>
<evidence type="ECO:0000313" key="8">
    <source>
        <dbReference type="EMBL" id="KAK4877108.1"/>
    </source>
</evidence>
<proteinExistence type="predicted"/>
<comment type="caution">
    <text evidence="8">The sequence shown here is derived from an EMBL/GenBank/DDBJ whole genome shotgun (WGS) entry which is preliminary data.</text>
</comment>
<dbReference type="AlphaFoldDB" id="A0AAN7SMZ3"/>
<dbReference type="SMART" id="SM00249">
    <property type="entry name" value="PHD"/>
    <property type="match status" value="1"/>
</dbReference>
<dbReference type="InterPro" id="IPR019787">
    <property type="entry name" value="Znf_PHD-finger"/>
</dbReference>
<reference evidence="9" key="1">
    <citation type="submission" date="2023-01" db="EMBL/GenBank/DDBJ databases">
        <title>Key to firefly adult light organ development and bioluminescence: homeobox transcription factors regulate luciferase expression and transportation to peroxisome.</title>
        <authorList>
            <person name="Fu X."/>
        </authorList>
    </citation>
    <scope>NUCLEOTIDE SEQUENCE [LARGE SCALE GENOMIC DNA]</scope>
</reference>
<evidence type="ECO:0000313" key="9">
    <source>
        <dbReference type="Proteomes" id="UP001353858"/>
    </source>
</evidence>
<keyword evidence="3" id="KW-0862">Zinc</keyword>
<keyword evidence="9" id="KW-1185">Reference proteome</keyword>
<accession>A0AAN7SMZ3</accession>
<dbReference type="InterPro" id="IPR019786">
    <property type="entry name" value="Zinc_finger_PHD-type_CS"/>
</dbReference>
<dbReference type="EMBL" id="JARPUR010000004">
    <property type="protein sequence ID" value="KAK4877108.1"/>
    <property type="molecule type" value="Genomic_DNA"/>
</dbReference>
<evidence type="ECO:0000256" key="1">
    <source>
        <dbReference type="ARBA" id="ARBA00022723"/>
    </source>
</evidence>
<organism evidence="8 9">
    <name type="scientific">Aquatica leii</name>
    <dbReference type="NCBI Taxonomy" id="1421715"/>
    <lineage>
        <taxon>Eukaryota</taxon>
        <taxon>Metazoa</taxon>
        <taxon>Ecdysozoa</taxon>
        <taxon>Arthropoda</taxon>
        <taxon>Hexapoda</taxon>
        <taxon>Insecta</taxon>
        <taxon>Pterygota</taxon>
        <taxon>Neoptera</taxon>
        <taxon>Endopterygota</taxon>
        <taxon>Coleoptera</taxon>
        <taxon>Polyphaga</taxon>
        <taxon>Elateriformia</taxon>
        <taxon>Elateroidea</taxon>
        <taxon>Lampyridae</taxon>
        <taxon>Luciolinae</taxon>
        <taxon>Aquatica</taxon>
    </lineage>
</organism>
<sequence>MPSNCNKCKNNITRLDNDKINCTNCEMMFHTRCVNLPDVNINKDIWKCENCVIKVKSKEPILDEILKELRLLRSEHAEVQKSLNLCYEKIEDCNLILKKQEQTLVEHLERIELLETNNSTLRKENLELKRQINDLEQYSRTNCVEISGVPEFKDENTMSVVQAVGTALGLNLDSYTIDTCHRLKKNFNNQPRNIIVKFVRRLDKEEFLRCRRIKRNLSVNDLPGDMRNPANSNNTIYINESLTFYNRQLCAKARAFKREKNIKFLWIRNGKILMRANENSKIFHIASETDLNDVH</sequence>
<dbReference type="InterPro" id="IPR011011">
    <property type="entry name" value="Znf_FYVE_PHD"/>
</dbReference>
<dbReference type="GO" id="GO:0008270">
    <property type="term" value="F:zinc ion binding"/>
    <property type="evidence" value="ECO:0007669"/>
    <property type="project" value="UniProtKB-KW"/>
</dbReference>
<feature type="coiled-coil region" evidence="5">
    <location>
        <begin position="62"/>
        <end position="141"/>
    </location>
</feature>
<dbReference type="PANTHER" id="PTHR11505">
    <property type="entry name" value="L1 TRANSPOSABLE ELEMENT-RELATED"/>
    <property type="match status" value="1"/>
</dbReference>
<evidence type="ECO:0000259" key="6">
    <source>
        <dbReference type="PROSITE" id="PS50016"/>
    </source>
</evidence>
<evidence type="ECO:0000256" key="5">
    <source>
        <dbReference type="SAM" id="Coils"/>
    </source>
</evidence>
<feature type="domain" description="PHD-type" evidence="6">
    <location>
        <begin position="2"/>
        <end position="54"/>
    </location>
</feature>
<dbReference type="PROSITE" id="PS50081">
    <property type="entry name" value="ZF_DAG_PE_2"/>
    <property type="match status" value="1"/>
</dbReference>
<dbReference type="Gene3D" id="3.30.40.10">
    <property type="entry name" value="Zinc/RING finger domain, C3HC4 (zinc finger)"/>
    <property type="match status" value="1"/>
</dbReference>
<evidence type="ECO:0000259" key="7">
    <source>
        <dbReference type="PROSITE" id="PS50081"/>
    </source>
</evidence>
<dbReference type="Gene3D" id="3.30.70.1820">
    <property type="entry name" value="L1 transposable element, RRM domain"/>
    <property type="match status" value="1"/>
</dbReference>
<protein>
    <recommendedName>
        <fullName evidence="10">PHD-type domain-containing protein</fullName>
    </recommendedName>
</protein>
<evidence type="ECO:0000256" key="3">
    <source>
        <dbReference type="ARBA" id="ARBA00022833"/>
    </source>
</evidence>
<dbReference type="InterPro" id="IPR002219">
    <property type="entry name" value="PKC_DAG/PE"/>
</dbReference>
<dbReference type="PROSITE" id="PS01359">
    <property type="entry name" value="ZF_PHD_1"/>
    <property type="match status" value="1"/>
</dbReference>
<dbReference type="InterPro" id="IPR057251">
    <property type="entry name" value="FP_C"/>
</dbReference>